<name>A0A8X8CSL0_POPTO</name>
<reference evidence="1" key="1">
    <citation type="journal article" date="2020" name="bioRxiv">
        <title>Hybrid origin of Populus tomentosa Carr. identified through genome sequencing and phylogenomic analysis.</title>
        <authorList>
            <person name="An X."/>
            <person name="Gao K."/>
            <person name="Chen Z."/>
            <person name="Li J."/>
            <person name="Yang X."/>
            <person name="Yang X."/>
            <person name="Zhou J."/>
            <person name="Guo T."/>
            <person name="Zhao T."/>
            <person name="Huang S."/>
            <person name="Miao D."/>
            <person name="Khan W.U."/>
            <person name="Rao P."/>
            <person name="Ye M."/>
            <person name="Lei B."/>
            <person name="Liao W."/>
            <person name="Wang J."/>
            <person name="Ji L."/>
            <person name="Li Y."/>
            <person name="Guo B."/>
            <person name="Mustafa N.S."/>
            <person name="Li S."/>
            <person name="Yun Q."/>
            <person name="Keller S.R."/>
            <person name="Mao J."/>
            <person name="Zhang R."/>
            <person name="Strauss S.H."/>
        </authorList>
    </citation>
    <scope>NUCLEOTIDE SEQUENCE</scope>
    <source>
        <strain evidence="1">GM15</strain>
        <tissue evidence="1">Leaf</tissue>
    </source>
</reference>
<gene>
    <name evidence="1" type="ORF">POTOM_032419</name>
</gene>
<dbReference type="EMBL" id="JAAWWB010000016">
    <property type="protein sequence ID" value="KAG6764930.1"/>
    <property type="molecule type" value="Genomic_DNA"/>
</dbReference>
<evidence type="ECO:0000313" key="1">
    <source>
        <dbReference type="EMBL" id="KAG6764930.1"/>
    </source>
</evidence>
<protein>
    <submittedName>
        <fullName evidence="1">Uncharacterized protein</fullName>
    </submittedName>
</protein>
<dbReference type="Proteomes" id="UP000886885">
    <property type="component" value="Chromosome 8D"/>
</dbReference>
<keyword evidence="2" id="KW-1185">Reference proteome</keyword>
<dbReference type="AlphaFoldDB" id="A0A8X8CSL0"/>
<accession>A0A8X8CSL0</accession>
<organism evidence="1 2">
    <name type="scientific">Populus tomentosa</name>
    <name type="common">Chinese white poplar</name>
    <dbReference type="NCBI Taxonomy" id="118781"/>
    <lineage>
        <taxon>Eukaryota</taxon>
        <taxon>Viridiplantae</taxon>
        <taxon>Streptophyta</taxon>
        <taxon>Embryophyta</taxon>
        <taxon>Tracheophyta</taxon>
        <taxon>Spermatophyta</taxon>
        <taxon>Magnoliopsida</taxon>
        <taxon>eudicotyledons</taxon>
        <taxon>Gunneridae</taxon>
        <taxon>Pentapetalae</taxon>
        <taxon>rosids</taxon>
        <taxon>fabids</taxon>
        <taxon>Malpighiales</taxon>
        <taxon>Salicaceae</taxon>
        <taxon>Saliceae</taxon>
        <taxon>Populus</taxon>
    </lineage>
</organism>
<sequence length="79" mass="8934">MMFGVLKQRAPILPKAPKGCGWHFALIFKEMVEQAQTGNLRVVAVAQLKTVEFHHLKQSDIAIGEDGYYSFIQCLEELI</sequence>
<evidence type="ECO:0000313" key="2">
    <source>
        <dbReference type="Proteomes" id="UP000886885"/>
    </source>
</evidence>
<comment type="caution">
    <text evidence="1">The sequence shown here is derived from an EMBL/GenBank/DDBJ whole genome shotgun (WGS) entry which is preliminary data.</text>
</comment>
<proteinExistence type="predicted"/>